<dbReference type="EMBL" id="BSNG01000001">
    <property type="protein sequence ID" value="GLQ08599.1"/>
    <property type="molecule type" value="Genomic_DNA"/>
</dbReference>
<organism evidence="3 4">
    <name type="scientific">Devosia yakushimensis</name>
    <dbReference type="NCBI Taxonomy" id="470028"/>
    <lineage>
        <taxon>Bacteria</taxon>
        <taxon>Pseudomonadati</taxon>
        <taxon>Pseudomonadota</taxon>
        <taxon>Alphaproteobacteria</taxon>
        <taxon>Hyphomicrobiales</taxon>
        <taxon>Devosiaceae</taxon>
        <taxon>Devosia</taxon>
    </lineage>
</organism>
<evidence type="ECO:0000259" key="2">
    <source>
        <dbReference type="Pfam" id="PF03795"/>
    </source>
</evidence>
<dbReference type="SUPFAM" id="SSF54909">
    <property type="entry name" value="Dimeric alpha+beta barrel"/>
    <property type="match status" value="1"/>
</dbReference>
<dbReference type="PANTHER" id="PTHR35174">
    <property type="entry name" value="BLL7171 PROTEIN-RELATED"/>
    <property type="match status" value="1"/>
</dbReference>
<evidence type="ECO:0000256" key="1">
    <source>
        <dbReference type="ARBA" id="ARBA00007689"/>
    </source>
</evidence>
<accession>A0ABQ5U8Z6</accession>
<proteinExistence type="inferred from homology"/>
<name>A0ABQ5U8Z6_9HYPH</name>
<dbReference type="Pfam" id="PF03795">
    <property type="entry name" value="YCII"/>
    <property type="match status" value="1"/>
</dbReference>
<dbReference type="InterPro" id="IPR005545">
    <property type="entry name" value="YCII"/>
</dbReference>
<gene>
    <name evidence="3" type="ORF">GCM10007913_05310</name>
</gene>
<reference evidence="3" key="2">
    <citation type="submission" date="2023-01" db="EMBL/GenBank/DDBJ databases">
        <title>Draft genome sequence of Devosia yakushimensis strain NBRC 103855.</title>
        <authorList>
            <person name="Sun Q."/>
            <person name="Mori K."/>
        </authorList>
    </citation>
    <scope>NUCLEOTIDE SEQUENCE</scope>
    <source>
        <strain evidence="3">NBRC 103855</strain>
    </source>
</reference>
<dbReference type="Proteomes" id="UP001161406">
    <property type="component" value="Unassembled WGS sequence"/>
</dbReference>
<evidence type="ECO:0000313" key="4">
    <source>
        <dbReference type="Proteomes" id="UP001161406"/>
    </source>
</evidence>
<reference evidence="3" key="1">
    <citation type="journal article" date="2014" name="Int. J. Syst. Evol. Microbiol.">
        <title>Complete genome of a new Firmicutes species belonging to the dominant human colonic microbiota ('Ruminococcus bicirculans') reveals two chromosomes and a selective capacity to utilize plant glucans.</title>
        <authorList>
            <consortium name="NISC Comparative Sequencing Program"/>
            <person name="Wegmann U."/>
            <person name="Louis P."/>
            <person name="Goesmann A."/>
            <person name="Henrissat B."/>
            <person name="Duncan S.H."/>
            <person name="Flint H.J."/>
        </authorList>
    </citation>
    <scope>NUCLEOTIDE SEQUENCE</scope>
    <source>
        <strain evidence="3">NBRC 103855</strain>
    </source>
</reference>
<feature type="domain" description="YCII-related" evidence="2">
    <location>
        <begin position="1"/>
        <end position="114"/>
    </location>
</feature>
<comment type="caution">
    <text evidence="3">The sequence shown here is derived from an EMBL/GenBank/DDBJ whole genome shotgun (WGS) entry which is preliminary data.</text>
</comment>
<dbReference type="InterPro" id="IPR011008">
    <property type="entry name" value="Dimeric_a/b-barrel"/>
</dbReference>
<sequence>MKFMLLIHGNEQAMMAATPVNQAGMNPEYAAYNEALVKAGALLEGERLRPTSSAASVRIRDGKTEVFDGPYAETKEQLGGYYVIEAADMDAAMEWATRCPAAQWGTIEVRPIWPTRD</sequence>
<dbReference type="Gene3D" id="3.30.70.1060">
    <property type="entry name" value="Dimeric alpha+beta barrel"/>
    <property type="match status" value="1"/>
</dbReference>
<evidence type="ECO:0000313" key="3">
    <source>
        <dbReference type="EMBL" id="GLQ08599.1"/>
    </source>
</evidence>
<keyword evidence="4" id="KW-1185">Reference proteome</keyword>
<dbReference type="PANTHER" id="PTHR35174:SF3">
    <property type="entry name" value="BLL7171 PROTEIN"/>
    <property type="match status" value="1"/>
</dbReference>
<dbReference type="RefSeq" id="WP_284387649.1">
    <property type="nucleotide sequence ID" value="NZ_BSNG01000001.1"/>
</dbReference>
<protein>
    <recommendedName>
        <fullName evidence="2">YCII-related domain-containing protein</fullName>
    </recommendedName>
</protein>
<comment type="similarity">
    <text evidence="1">Belongs to the YciI family.</text>
</comment>